<keyword evidence="4" id="KW-0808">Transferase</keyword>
<sequence length="161" mass="17968">MPAWYEIIRVGKVPYGKGVFAIRTIAAGETIGKVTGKVIEDPEYTSTYCIDLGDGVKSLEPRGPFRYLNHCCEPNAKLFLHETVYEDGTPGPTEVTVEALRMIEPEEEVRIDYAWDIVGAIPCLCGASECRGWIVDPEQLPKLLKKQKKLTERAKAPQNTK</sequence>
<evidence type="ECO:0000256" key="4">
    <source>
        <dbReference type="ARBA" id="ARBA00022679"/>
    </source>
</evidence>
<dbReference type="SMART" id="SM00317">
    <property type="entry name" value="SET"/>
    <property type="match status" value="1"/>
</dbReference>
<protein>
    <submittedName>
        <fullName evidence="8">SET domain protein</fullName>
    </submittedName>
</protein>
<evidence type="ECO:0000256" key="3">
    <source>
        <dbReference type="ARBA" id="ARBA00022603"/>
    </source>
</evidence>
<dbReference type="SMART" id="SM00508">
    <property type="entry name" value="PostSET"/>
    <property type="match status" value="1"/>
</dbReference>
<proteinExistence type="predicted"/>
<gene>
    <name evidence="8" type="ORF">Spb1_16860</name>
</gene>
<organism evidence="8 9">
    <name type="scientific">Planctopirus ephydatiae</name>
    <dbReference type="NCBI Taxonomy" id="2528019"/>
    <lineage>
        <taxon>Bacteria</taxon>
        <taxon>Pseudomonadati</taxon>
        <taxon>Planctomycetota</taxon>
        <taxon>Planctomycetia</taxon>
        <taxon>Planctomycetales</taxon>
        <taxon>Planctomycetaceae</taxon>
        <taxon>Planctopirus</taxon>
    </lineage>
</organism>
<dbReference type="RefSeq" id="WP_145298098.1">
    <property type="nucleotide sequence ID" value="NZ_CP036299.1"/>
</dbReference>
<name>A0A518GMG3_9PLAN</name>
<dbReference type="GO" id="GO:0005694">
    <property type="term" value="C:chromosome"/>
    <property type="evidence" value="ECO:0007669"/>
    <property type="project" value="UniProtKB-SubCell"/>
</dbReference>
<dbReference type="PANTHER" id="PTHR22884">
    <property type="entry name" value="SET DOMAIN PROTEINS"/>
    <property type="match status" value="1"/>
</dbReference>
<dbReference type="GO" id="GO:0032259">
    <property type="term" value="P:methylation"/>
    <property type="evidence" value="ECO:0007669"/>
    <property type="project" value="UniProtKB-KW"/>
</dbReference>
<accession>A0A518GMG3</accession>
<dbReference type="SUPFAM" id="SSF82199">
    <property type="entry name" value="SET domain"/>
    <property type="match status" value="1"/>
</dbReference>
<dbReference type="Gene3D" id="2.170.270.10">
    <property type="entry name" value="SET domain"/>
    <property type="match status" value="1"/>
</dbReference>
<evidence type="ECO:0000313" key="8">
    <source>
        <dbReference type="EMBL" id="QDV29769.1"/>
    </source>
</evidence>
<feature type="domain" description="Post-SET" evidence="7">
    <location>
        <begin position="119"/>
        <end position="135"/>
    </location>
</feature>
<dbReference type="InterPro" id="IPR050777">
    <property type="entry name" value="SET2_Histone-Lys_MeTrsfase"/>
</dbReference>
<dbReference type="InterPro" id="IPR001214">
    <property type="entry name" value="SET_dom"/>
</dbReference>
<evidence type="ECO:0000259" key="6">
    <source>
        <dbReference type="PROSITE" id="PS50280"/>
    </source>
</evidence>
<dbReference type="OrthoDB" id="9804945at2"/>
<dbReference type="PROSITE" id="PS50280">
    <property type="entry name" value="SET"/>
    <property type="match status" value="1"/>
</dbReference>
<dbReference type="KEGG" id="peh:Spb1_16860"/>
<evidence type="ECO:0000259" key="7">
    <source>
        <dbReference type="PROSITE" id="PS50868"/>
    </source>
</evidence>
<comment type="subcellular location">
    <subcellularLocation>
        <location evidence="1">Chromosome</location>
    </subcellularLocation>
</comment>
<evidence type="ECO:0000256" key="5">
    <source>
        <dbReference type="ARBA" id="ARBA00022691"/>
    </source>
</evidence>
<keyword evidence="3" id="KW-0489">Methyltransferase</keyword>
<evidence type="ECO:0000256" key="1">
    <source>
        <dbReference type="ARBA" id="ARBA00004286"/>
    </source>
</evidence>
<evidence type="ECO:0000256" key="2">
    <source>
        <dbReference type="ARBA" id="ARBA00022454"/>
    </source>
</evidence>
<keyword evidence="5" id="KW-0949">S-adenosyl-L-methionine</keyword>
<dbReference type="PROSITE" id="PS50868">
    <property type="entry name" value="POST_SET"/>
    <property type="match status" value="1"/>
</dbReference>
<evidence type="ECO:0000313" key="9">
    <source>
        <dbReference type="Proteomes" id="UP000315349"/>
    </source>
</evidence>
<dbReference type="InterPro" id="IPR046341">
    <property type="entry name" value="SET_dom_sf"/>
</dbReference>
<keyword evidence="2" id="KW-0158">Chromosome</keyword>
<dbReference type="EMBL" id="CP036299">
    <property type="protein sequence ID" value="QDV29769.1"/>
    <property type="molecule type" value="Genomic_DNA"/>
</dbReference>
<dbReference type="AlphaFoldDB" id="A0A518GMG3"/>
<dbReference type="InterPro" id="IPR003616">
    <property type="entry name" value="Post-SET_dom"/>
</dbReference>
<dbReference type="Pfam" id="PF00856">
    <property type="entry name" value="SET"/>
    <property type="match status" value="1"/>
</dbReference>
<keyword evidence="9" id="KW-1185">Reference proteome</keyword>
<dbReference type="Proteomes" id="UP000315349">
    <property type="component" value="Chromosome"/>
</dbReference>
<dbReference type="GO" id="GO:0008168">
    <property type="term" value="F:methyltransferase activity"/>
    <property type="evidence" value="ECO:0007669"/>
    <property type="project" value="UniProtKB-KW"/>
</dbReference>
<reference evidence="8 9" key="1">
    <citation type="submission" date="2019-02" db="EMBL/GenBank/DDBJ databases">
        <title>Deep-cultivation of Planctomycetes and their phenomic and genomic characterization uncovers novel biology.</title>
        <authorList>
            <person name="Wiegand S."/>
            <person name="Jogler M."/>
            <person name="Boedeker C."/>
            <person name="Pinto D."/>
            <person name="Vollmers J."/>
            <person name="Rivas-Marin E."/>
            <person name="Kohn T."/>
            <person name="Peeters S.H."/>
            <person name="Heuer A."/>
            <person name="Rast P."/>
            <person name="Oberbeckmann S."/>
            <person name="Bunk B."/>
            <person name="Jeske O."/>
            <person name="Meyerdierks A."/>
            <person name="Storesund J.E."/>
            <person name="Kallscheuer N."/>
            <person name="Luecker S."/>
            <person name="Lage O.M."/>
            <person name="Pohl T."/>
            <person name="Merkel B.J."/>
            <person name="Hornburger P."/>
            <person name="Mueller R.-W."/>
            <person name="Bruemmer F."/>
            <person name="Labrenz M."/>
            <person name="Spormann A.M."/>
            <person name="Op den Camp H."/>
            <person name="Overmann J."/>
            <person name="Amann R."/>
            <person name="Jetten M.S.M."/>
            <person name="Mascher T."/>
            <person name="Medema M.H."/>
            <person name="Devos D.P."/>
            <person name="Kaster A.-K."/>
            <person name="Ovreas L."/>
            <person name="Rohde M."/>
            <person name="Galperin M.Y."/>
            <person name="Jogler C."/>
        </authorList>
    </citation>
    <scope>NUCLEOTIDE SEQUENCE [LARGE SCALE GENOMIC DNA]</scope>
    <source>
        <strain evidence="8 9">Spb1</strain>
    </source>
</reference>
<feature type="domain" description="SET" evidence="6">
    <location>
        <begin position="3"/>
        <end position="114"/>
    </location>
</feature>